<keyword evidence="5 9" id="KW-0378">Hydrolase</keyword>
<evidence type="ECO:0000313" key="9">
    <source>
        <dbReference type="EMBL" id="KRM95469.1"/>
    </source>
</evidence>
<dbReference type="GO" id="GO:0003887">
    <property type="term" value="F:DNA-directed DNA polymerase activity"/>
    <property type="evidence" value="ECO:0007669"/>
    <property type="project" value="UniProtKB-KW"/>
</dbReference>
<gene>
    <name evidence="9" type="ORF">FC19_GL001782</name>
</gene>
<dbReference type="PANTHER" id="PTHR30231">
    <property type="entry name" value="DNA POLYMERASE III SUBUNIT EPSILON"/>
    <property type="match status" value="1"/>
</dbReference>
<keyword evidence="5 9" id="KW-0269">Exonuclease</keyword>
<evidence type="ECO:0000259" key="8">
    <source>
        <dbReference type="SMART" id="SM00479"/>
    </source>
</evidence>
<dbReference type="CDD" id="cd06127">
    <property type="entry name" value="DEDDh"/>
    <property type="match status" value="1"/>
</dbReference>
<evidence type="ECO:0000256" key="3">
    <source>
        <dbReference type="ARBA" id="ARBA00022705"/>
    </source>
</evidence>
<proteinExistence type="predicted"/>
<evidence type="ECO:0000256" key="7">
    <source>
        <dbReference type="ARBA" id="ARBA00070925"/>
    </source>
</evidence>
<keyword evidence="1" id="KW-0808">Transferase</keyword>
<keyword evidence="2" id="KW-0548">Nucleotidyltransferase</keyword>
<dbReference type="AlphaFoldDB" id="A0A0R2CUL8"/>
<evidence type="ECO:0000256" key="2">
    <source>
        <dbReference type="ARBA" id="ARBA00022695"/>
    </source>
</evidence>
<keyword evidence="4" id="KW-0540">Nuclease</keyword>
<dbReference type="InterPro" id="IPR013520">
    <property type="entry name" value="Ribonucl_H"/>
</dbReference>
<protein>
    <recommendedName>
        <fullName evidence="7">DNA polymerase III polC-type</fullName>
    </recommendedName>
</protein>
<dbReference type="PANTHER" id="PTHR30231:SF41">
    <property type="entry name" value="DNA POLYMERASE III SUBUNIT EPSILON"/>
    <property type="match status" value="1"/>
</dbReference>
<dbReference type="InterPro" id="IPR012337">
    <property type="entry name" value="RNaseH-like_sf"/>
</dbReference>
<sequence>MITLTKVPNSLRGDLTKWCQEIQTGVYVGNVSAKIRDGLWDRIMRDIGNGQATMVYNTNNELGYTFKTTRSDRDVIDYDGIPLMMHLVVSNKAVKHGFSDAAKFHKAKIMTHKRLKTTDKLEKALSESIVSIDIETTGLDVTKDQIIAIGAAKKNSCFYSLIKSNTIVPEKISDLTGLTSTILSDEGMDLKVVLIQLKEFIGNLPIVGYNVRFDEAFLEKGYKDTHELGLSNKIVDLMPVIKKTNKFLDNYRLKTVLEDYKISNLHPHRADSDAKATFELAIQLIKKQDLKI</sequence>
<feature type="domain" description="Exonuclease" evidence="8">
    <location>
        <begin position="128"/>
        <end position="290"/>
    </location>
</feature>
<dbReference type="GO" id="GO:0045004">
    <property type="term" value="P:DNA replication proofreading"/>
    <property type="evidence" value="ECO:0007669"/>
    <property type="project" value="TreeGrafter"/>
</dbReference>
<dbReference type="Pfam" id="PF00929">
    <property type="entry name" value="RNase_T"/>
    <property type="match status" value="1"/>
</dbReference>
<dbReference type="STRING" id="1423725.FC19_GL001782"/>
<dbReference type="NCBIfam" id="TIGR01873">
    <property type="entry name" value="cas_CT1978"/>
    <property type="match status" value="1"/>
</dbReference>
<dbReference type="CDD" id="cd09755">
    <property type="entry name" value="Cas2_I-E"/>
    <property type="match status" value="1"/>
</dbReference>
<name>A0A0R2CUL8_9LACO</name>
<keyword evidence="6" id="KW-0239">DNA-directed DNA polymerase</keyword>
<dbReference type="InterPro" id="IPR010152">
    <property type="entry name" value="CRISPR-assoc_prot_Cas2_sub"/>
</dbReference>
<dbReference type="Pfam" id="PF09707">
    <property type="entry name" value="Cas_Cas2CT1978"/>
    <property type="match status" value="1"/>
</dbReference>
<dbReference type="InterPro" id="IPR036397">
    <property type="entry name" value="RNaseH_sf"/>
</dbReference>
<evidence type="ECO:0000256" key="1">
    <source>
        <dbReference type="ARBA" id="ARBA00022679"/>
    </source>
</evidence>
<dbReference type="Gene3D" id="3.30.420.10">
    <property type="entry name" value="Ribonuclease H-like superfamily/Ribonuclease H"/>
    <property type="match status" value="1"/>
</dbReference>
<accession>A0A0R2CUL8</accession>
<dbReference type="GO" id="GO:0005829">
    <property type="term" value="C:cytosol"/>
    <property type="evidence" value="ECO:0007669"/>
    <property type="project" value="TreeGrafter"/>
</dbReference>
<keyword evidence="3" id="KW-0235">DNA replication</keyword>
<comment type="caution">
    <text evidence="9">The sequence shown here is derived from an EMBL/GenBank/DDBJ whole genome shotgun (WGS) entry which is preliminary data.</text>
</comment>
<dbReference type="GO" id="GO:0008408">
    <property type="term" value="F:3'-5' exonuclease activity"/>
    <property type="evidence" value="ECO:0007669"/>
    <property type="project" value="TreeGrafter"/>
</dbReference>
<dbReference type="SUPFAM" id="SSF53098">
    <property type="entry name" value="Ribonuclease H-like"/>
    <property type="match status" value="1"/>
</dbReference>
<evidence type="ECO:0000313" key="10">
    <source>
        <dbReference type="Proteomes" id="UP000051015"/>
    </source>
</evidence>
<evidence type="ECO:0000256" key="6">
    <source>
        <dbReference type="ARBA" id="ARBA00022932"/>
    </source>
</evidence>
<dbReference type="Proteomes" id="UP000051015">
    <property type="component" value="Unassembled WGS sequence"/>
</dbReference>
<evidence type="ECO:0000256" key="4">
    <source>
        <dbReference type="ARBA" id="ARBA00022722"/>
    </source>
</evidence>
<reference evidence="9 10" key="1">
    <citation type="journal article" date="2015" name="Genome Announc.">
        <title>Expanding the biotechnology potential of lactobacilli through comparative genomics of 213 strains and associated genera.</title>
        <authorList>
            <person name="Sun Z."/>
            <person name="Harris H.M."/>
            <person name="McCann A."/>
            <person name="Guo C."/>
            <person name="Argimon S."/>
            <person name="Zhang W."/>
            <person name="Yang X."/>
            <person name="Jeffery I.B."/>
            <person name="Cooney J.C."/>
            <person name="Kagawa T.F."/>
            <person name="Liu W."/>
            <person name="Song Y."/>
            <person name="Salvetti E."/>
            <person name="Wrobel A."/>
            <person name="Rasinkangas P."/>
            <person name="Parkhill J."/>
            <person name="Rea M.C."/>
            <person name="O'Sullivan O."/>
            <person name="Ritari J."/>
            <person name="Douillard F.P."/>
            <person name="Paul Ross R."/>
            <person name="Yang R."/>
            <person name="Briner A.E."/>
            <person name="Felis G.E."/>
            <person name="de Vos W.M."/>
            <person name="Barrangou R."/>
            <person name="Klaenhammer T.R."/>
            <person name="Caufield P.W."/>
            <person name="Cui Y."/>
            <person name="Zhang H."/>
            <person name="O'Toole P.W."/>
        </authorList>
    </citation>
    <scope>NUCLEOTIDE SEQUENCE [LARGE SCALE GENOMIC DNA]</scope>
    <source>
        <strain evidence="9 10">DSM 21051</strain>
    </source>
</reference>
<keyword evidence="10" id="KW-1185">Reference proteome</keyword>
<organism evidence="9 10">
    <name type="scientific">Liquorilactobacillus aquaticus DSM 21051</name>
    <dbReference type="NCBI Taxonomy" id="1423725"/>
    <lineage>
        <taxon>Bacteria</taxon>
        <taxon>Bacillati</taxon>
        <taxon>Bacillota</taxon>
        <taxon>Bacilli</taxon>
        <taxon>Lactobacillales</taxon>
        <taxon>Lactobacillaceae</taxon>
        <taxon>Liquorilactobacillus</taxon>
    </lineage>
</organism>
<dbReference type="SMART" id="SM00479">
    <property type="entry name" value="EXOIII"/>
    <property type="match status" value="1"/>
</dbReference>
<dbReference type="Gene3D" id="3.30.70.240">
    <property type="match status" value="1"/>
</dbReference>
<evidence type="ECO:0000256" key="5">
    <source>
        <dbReference type="ARBA" id="ARBA00022839"/>
    </source>
</evidence>
<dbReference type="FunFam" id="3.30.420.10:FF:000045">
    <property type="entry name" value="3'-5' exonuclease DinG"/>
    <property type="match status" value="1"/>
</dbReference>
<dbReference type="PATRIC" id="fig|1423725.3.peg.1832"/>
<dbReference type="EMBL" id="AYZD01000025">
    <property type="protein sequence ID" value="KRM95469.1"/>
    <property type="molecule type" value="Genomic_DNA"/>
</dbReference>
<dbReference type="GO" id="GO:0003676">
    <property type="term" value="F:nucleic acid binding"/>
    <property type="evidence" value="ECO:0007669"/>
    <property type="project" value="InterPro"/>
</dbReference>